<dbReference type="SUPFAM" id="SSF56219">
    <property type="entry name" value="DNase I-like"/>
    <property type="match status" value="1"/>
</dbReference>
<keyword evidence="2" id="KW-1185">Reference proteome</keyword>
<sequence>MHIVSAYAPQTGCTTSEKEIYWNDLADLIQSIPSTETKYILGDFNGHIGQTSPINARVHGGFFALEAKAPKSTI</sequence>
<dbReference type="AlphaFoldDB" id="A0A5E4PX13"/>
<name>A0A5E4PX13_9NEOP</name>
<protein>
    <recommendedName>
        <fullName evidence="3">Endonuclease/exonuclease/phosphatase domain-containing protein</fullName>
    </recommendedName>
</protein>
<dbReference type="InterPro" id="IPR036691">
    <property type="entry name" value="Endo/exonu/phosph_ase_sf"/>
</dbReference>
<dbReference type="Gene3D" id="3.60.10.10">
    <property type="entry name" value="Endonuclease/exonuclease/phosphatase"/>
    <property type="match status" value="1"/>
</dbReference>
<accession>A0A5E4PX13</accession>
<evidence type="ECO:0000313" key="2">
    <source>
        <dbReference type="Proteomes" id="UP000324832"/>
    </source>
</evidence>
<dbReference type="EMBL" id="FZQP02000559">
    <property type="protein sequence ID" value="VVC89470.1"/>
    <property type="molecule type" value="Genomic_DNA"/>
</dbReference>
<evidence type="ECO:0000313" key="1">
    <source>
        <dbReference type="EMBL" id="VVC89470.1"/>
    </source>
</evidence>
<proteinExistence type="predicted"/>
<dbReference type="Proteomes" id="UP000324832">
    <property type="component" value="Unassembled WGS sequence"/>
</dbReference>
<gene>
    <name evidence="1" type="ORF">LSINAPIS_LOCUS2584</name>
</gene>
<organism evidence="1 2">
    <name type="scientific">Leptidea sinapis</name>
    <dbReference type="NCBI Taxonomy" id="189913"/>
    <lineage>
        <taxon>Eukaryota</taxon>
        <taxon>Metazoa</taxon>
        <taxon>Ecdysozoa</taxon>
        <taxon>Arthropoda</taxon>
        <taxon>Hexapoda</taxon>
        <taxon>Insecta</taxon>
        <taxon>Pterygota</taxon>
        <taxon>Neoptera</taxon>
        <taxon>Endopterygota</taxon>
        <taxon>Lepidoptera</taxon>
        <taxon>Glossata</taxon>
        <taxon>Ditrysia</taxon>
        <taxon>Papilionoidea</taxon>
        <taxon>Pieridae</taxon>
        <taxon>Dismorphiinae</taxon>
        <taxon>Leptidea</taxon>
    </lineage>
</organism>
<evidence type="ECO:0008006" key="3">
    <source>
        <dbReference type="Google" id="ProtNLM"/>
    </source>
</evidence>
<reference evidence="1 2" key="1">
    <citation type="submission" date="2017-07" db="EMBL/GenBank/DDBJ databases">
        <authorList>
            <person name="Talla V."/>
            <person name="Backstrom N."/>
        </authorList>
    </citation>
    <scope>NUCLEOTIDE SEQUENCE [LARGE SCALE GENOMIC DNA]</scope>
</reference>